<name>A0A834IUB9_RHYFE</name>
<proteinExistence type="predicted"/>
<dbReference type="InterPro" id="IPR003123">
    <property type="entry name" value="VPS9"/>
</dbReference>
<dbReference type="AlphaFoldDB" id="A0A834IUB9"/>
<dbReference type="OrthoDB" id="411646at2759"/>
<dbReference type="Gene3D" id="1.20.1050.80">
    <property type="entry name" value="VPS9 domain"/>
    <property type="match status" value="1"/>
</dbReference>
<keyword evidence="3" id="KW-1185">Reference proteome</keyword>
<dbReference type="EMBL" id="JAACXV010000014">
    <property type="protein sequence ID" value="KAF7287349.1"/>
    <property type="molecule type" value="Genomic_DNA"/>
</dbReference>
<organism evidence="2 3">
    <name type="scientific">Rhynchophorus ferrugineus</name>
    <name type="common">Red palm weevil</name>
    <name type="synonym">Curculio ferrugineus</name>
    <dbReference type="NCBI Taxonomy" id="354439"/>
    <lineage>
        <taxon>Eukaryota</taxon>
        <taxon>Metazoa</taxon>
        <taxon>Ecdysozoa</taxon>
        <taxon>Arthropoda</taxon>
        <taxon>Hexapoda</taxon>
        <taxon>Insecta</taxon>
        <taxon>Pterygota</taxon>
        <taxon>Neoptera</taxon>
        <taxon>Endopterygota</taxon>
        <taxon>Coleoptera</taxon>
        <taxon>Polyphaga</taxon>
        <taxon>Cucujiformia</taxon>
        <taxon>Curculionidae</taxon>
        <taxon>Dryophthorinae</taxon>
        <taxon>Rhynchophorus</taxon>
    </lineage>
</organism>
<dbReference type="PROSITE" id="PS51205">
    <property type="entry name" value="VPS9"/>
    <property type="match status" value="1"/>
</dbReference>
<evidence type="ECO:0000313" key="2">
    <source>
        <dbReference type="EMBL" id="KAF7287349.1"/>
    </source>
</evidence>
<sequence length="312" mass="36688">MADSELFCTITSVQQDLISITKNENIMNDIERCISCWDYNKTLTLDQLKEDIKQAVIEIKEVLFPGNTDMQINKLIYFVVSWQIYDFISFIIHRKFSKDDFEFYEYSKKFCNNNGTPNELGSTFYNVVPNSAIVELSMLNTKRTVFEKLQCLYSVYDYVFVDIKSALISLISKYSEKEFDIPIINNKEVVPVLMAVILKSKLFYLISDIYFIREFGSDILKENDEMNKIYKIFEECIHKIWILRNHEQDLEQPKNKGRTDKVEQNLNVCETIDFVQNMTNNKEDNRTILDEENKRIAMLIVSATTDNLTDIE</sequence>
<dbReference type="Proteomes" id="UP000625711">
    <property type="component" value="Unassembled WGS sequence"/>
</dbReference>
<evidence type="ECO:0000259" key="1">
    <source>
        <dbReference type="PROSITE" id="PS51205"/>
    </source>
</evidence>
<accession>A0A834IUB9</accession>
<dbReference type="SUPFAM" id="SSF109993">
    <property type="entry name" value="VPS9 domain"/>
    <property type="match status" value="1"/>
</dbReference>
<evidence type="ECO:0000313" key="3">
    <source>
        <dbReference type="Proteomes" id="UP000625711"/>
    </source>
</evidence>
<protein>
    <recommendedName>
        <fullName evidence="1">VPS9 domain-containing protein</fullName>
    </recommendedName>
</protein>
<feature type="domain" description="VPS9" evidence="1">
    <location>
        <begin position="97"/>
        <end position="249"/>
    </location>
</feature>
<comment type="caution">
    <text evidence="2">The sequence shown here is derived from an EMBL/GenBank/DDBJ whole genome shotgun (WGS) entry which is preliminary data.</text>
</comment>
<dbReference type="Pfam" id="PF02204">
    <property type="entry name" value="VPS9"/>
    <property type="match status" value="1"/>
</dbReference>
<dbReference type="InterPro" id="IPR037191">
    <property type="entry name" value="VPS9_dom_sf"/>
</dbReference>
<reference evidence="2" key="1">
    <citation type="submission" date="2020-08" db="EMBL/GenBank/DDBJ databases">
        <title>Genome sequencing and assembly of the red palm weevil Rhynchophorus ferrugineus.</title>
        <authorList>
            <person name="Dias G.B."/>
            <person name="Bergman C.M."/>
            <person name="Manee M."/>
        </authorList>
    </citation>
    <scope>NUCLEOTIDE SEQUENCE</scope>
    <source>
        <strain evidence="2">AA-2017</strain>
        <tissue evidence="2">Whole larva</tissue>
    </source>
</reference>
<gene>
    <name evidence="2" type="ORF">GWI33_001709</name>
</gene>